<proteinExistence type="predicted"/>
<dbReference type="AlphaFoldDB" id="A0A1J5SUN1"/>
<comment type="caution">
    <text evidence="1">The sequence shown here is derived from an EMBL/GenBank/DDBJ whole genome shotgun (WGS) entry which is preliminary data.</text>
</comment>
<evidence type="ECO:0000313" key="1">
    <source>
        <dbReference type="EMBL" id="OIR07717.1"/>
    </source>
</evidence>
<organism evidence="1">
    <name type="scientific">mine drainage metagenome</name>
    <dbReference type="NCBI Taxonomy" id="410659"/>
    <lineage>
        <taxon>unclassified sequences</taxon>
        <taxon>metagenomes</taxon>
        <taxon>ecological metagenomes</taxon>
    </lineage>
</organism>
<dbReference type="EMBL" id="MLJW01000035">
    <property type="protein sequence ID" value="OIR07717.1"/>
    <property type="molecule type" value="Genomic_DNA"/>
</dbReference>
<reference evidence="1" key="1">
    <citation type="submission" date="2016-10" db="EMBL/GenBank/DDBJ databases">
        <title>Sequence of Gallionella enrichment culture.</title>
        <authorList>
            <person name="Poehlein A."/>
            <person name="Muehling M."/>
            <person name="Daniel R."/>
        </authorList>
    </citation>
    <scope>NUCLEOTIDE SEQUENCE</scope>
</reference>
<sequence length="185" mass="20189">MLFDTYEQKGLLFNMNFKEAEAGYAAYRGDLVLALGEVGDALGHRKPPTATIKNTIVLAEEDRIKLYVGSLDELALLPKVLAYYQADFAPDVRVILFVVNINKPLVIEAGGLSIATIGMQEGLIWNELIDIAALDKGDFKGQSAAGKIVTVYRALADYKPKGDKVSFEEALTRTVELKRAGRGPV</sequence>
<accession>A0A1J5SUN1</accession>
<gene>
    <name evidence="1" type="ORF">GALL_99990</name>
</gene>
<name>A0A1J5SUN1_9ZZZZ</name>
<protein>
    <submittedName>
        <fullName evidence="1">Uncharacterized protein</fullName>
    </submittedName>
</protein>